<gene>
    <name evidence="1" type="ORF">Hypma_004096</name>
</gene>
<dbReference type="Proteomes" id="UP000076154">
    <property type="component" value="Unassembled WGS sequence"/>
</dbReference>
<comment type="caution">
    <text evidence="1">The sequence shown here is derived from an EMBL/GenBank/DDBJ whole genome shotgun (WGS) entry which is preliminary data.</text>
</comment>
<dbReference type="InParanoid" id="A0A369K3X4"/>
<evidence type="ECO:0000313" key="1">
    <source>
        <dbReference type="EMBL" id="RDB27467.1"/>
    </source>
</evidence>
<dbReference type="EMBL" id="LUEZ02000016">
    <property type="protein sequence ID" value="RDB27467.1"/>
    <property type="molecule type" value="Genomic_DNA"/>
</dbReference>
<name>A0A369K3X4_HYPMA</name>
<keyword evidence="2" id="KW-1185">Reference proteome</keyword>
<proteinExistence type="predicted"/>
<sequence>MKKFGTRILSCRPKNLIFSTKGRQTNFSIGLRVRLEHDKRWGYAKGMHQFTLDIVTQNEGNTLLTRYVLSRLEHLRYHDNMHSLFLKLVASALLRASGAETMHRGVQSSKIRHIHLTSTLAKDTLVFIRIEVALSLSLYSTTPKSTSLVRGQGCLDRQDTPLTRLRCFLCQWSHLDADELRRDRFCTRQHSQPCHDLVYAAYSFDKLKGHVRHPPTRLLTRSGGALMVIDVGDHNHTLVLCD</sequence>
<dbReference type="AlphaFoldDB" id="A0A369K3X4"/>
<evidence type="ECO:0000313" key="2">
    <source>
        <dbReference type="Proteomes" id="UP000076154"/>
    </source>
</evidence>
<organism evidence="1 2">
    <name type="scientific">Hypsizygus marmoreus</name>
    <name type="common">White beech mushroom</name>
    <name type="synonym">Agaricus marmoreus</name>
    <dbReference type="NCBI Taxonomy" id="39966"/>
    <lineage>
        <taxon>Eukaryota</taxon>
        <taxon>Fungi</taxon>
        <taxon>Dikarya</taxon>
        <taxon>Basidiomycota</taxon>
        <taxon>Agaricomycotina</taxon>
        <taxon>Agaricomycetes</taxon>
        <taxon>Agaricomycetidae</taxon>
        <taxon>Agaricales</taxon>
        <taxon>Tricholomatineae</taxon>
        <taxon>Lyophyllaceae</taxon>
        <taxon>Hypsizygus</taxon>
    </lineage>
</organism>
<protein>
    <submittedName>
        <fullName evidence="1">Uncharacterized protein</fullName>
    </submittedName>
</protein>
<accession>A0A369K3X4</accession>
<reference evidence="1" key="1">
    <citation type="submission" date="2018-04" db="EMBL/GenBank/DDBJ databases">
        <title>Whole genome sequencing of Hypsizygus marmoreus.</title>
        <authorList>
            <person name="Choi I.-G."/>
            <person name="Min B."/>
            <person name="Kim J.-G."/>
            <person name="Kim S."/>
            <person name="Oh Y.-L."/>
            <person name="Kong W.-S."/>
            <person name="Park H."/>
            <person name="Jeong J."/>
            <person name="Song E.-S."/>
        </authorList>
    </citation>
    <scope>NUCLEOTIDE SEQUENCE [LARGE SCALE GENOMIC DNA]</scope>
    <source>
        <strain evidence="1">51987-8</strain>
    </source>
</reference>